<feature type="compositionally biased region" description="Polar residues" evidence="1">
    <location>
        <begin position="1015"/>
        <end position="1026"/>
    </location>
</feature>
<evidence type="ECO:0000313" key="4">
    <source>
        <dbReference type="EMBL" id="OEU05809.1"/>
    </source>
</evidence>
<dbReference type="AlphaFoldDB" id="A0A1E7EIT6"/>
<keyword evidence="2" id="KW-1133">Transmembrane helix</keyword>
<feature type="transmembrane region" description="Helical" evidence="2">
    <location>
        <begin position="810"/>
        <end position="830"/>
    </location>
</feature>
<dbReference type="PROSITE" id="PS01286">
    <property type="entry name" value="FA58C_2"/>
    <property type="match status" value="1"/>
</dbReference>
<feature type="compositionally biased region" description="Acidic residues" evidence="1">
    <location>
        <begin position="615"/>
        <end position="661"/>
    </location>
</feature>
<dbReference type="Proteomes" id="UP000095751">
    <property type="component" value="Unassembled WGS sequence"/>
</dbReference>
<evidence type="ECO:0000256" key="2">
    <source>
        <dbReference type="SAM" id="Phobius"/>
    </source>
</evidence>
<evidence type="ECO:0000259" key="3">
    <source>
        <dbReference type="PROSITE" id="PS01286"/>
    </source>
</evidence>
<feature type="transmembrane region" description="Helical" evidence="2">
    <location>
        <begin position="779"/>
        <end position="798"/>
    </location>
</feature>
<feature type="region of interest" description="Disordered" evidence="1">
    <location>
        <begin position="976"/>
        <end position="1065"/>
    </location>
</feature>
<proteinExistence type="predicted"/>
<dbReference type="Gene3D" id="2.60.40.150">
    <property type="entry name" value="C2 domain"/>
    <property type="match status" value="1"/>
</dbReference>
<organism evidence="4 5">
    <name type="scientific">Fragilariopsis cylindrus CCMP1102</name>
    <dbReference type="NCBI Taxonomy" id="635003"/>
    <lineage>
        <taxon>Eukaryota</taxon>
        <taxon>Sar</taxon>
        <taxon>Stramenopiles</taxon>
        <taxon>Ochrophyta</taxon>
        <taxon>Bacillariophyta</taxon>
        <taxon>Bacillariophyceae</taxon>
        <taxon>Bacillariophycidae</taxon>
        <taxon>Bacillariales</taxon>
        <taxon>Bacillariaceae</taxon>
        <taxon>Fragilariopsis</taxon>
    </lineage>
</organism>
<accession>A0A1E7EIT6</accession>
<dbReference type="EMBL" id="KV784462">
    <property type="protein sequence ID" value="OEU05809.1"/>
    <property type="molecule type" value="Genomic_DNA"/>
</dbReference>
<feature type="compositionally biased region" description="Polar residues" evidence="1">
    <location>
        <begin position="1"/>
        <end position="11"/>
    </location>
</feature>
<feature type="compositionally biased region" description="Acidic residues" evidence="1">
    <location>
        <begin position="921"/>
        <end position="931"/>
    </location>
</feature>
<dbReference type="KEGG" id="fcy:FRACYDRAFT_266890"/>
<protein>
    <recommendedName>
        <fullName evidence="3">F5/8 type C domain-containing protein</fullName>
    </recommendedName>
</protein>
<keyword evidence="2" id="KW-0812">Transmembrane</keyword>
<dbReference type="InParanoid" id="A0A1E7EIT6"/>
<dbReference type="InterPro" id="IPR000421">
    <property type="entry name" value="FA58C"/>
</dbReference>
<dbReference type="SUPFAM" id="SSF49562">
    <property type="entry name" value="C2 domain (Calcium/lipid-binding domain, CaLB)"/>
    <property type="match status" value="1"/>
</dbReference>
<evidence type="ECO:0000313" key="5">
    <source>
        <dbReference type="Proteomes" id="UP000095751"/>
    </source>
</evidence>
<keyword evidence="5" id="KW-1185">Reference proteome</keyword>
<gene>
    <name evidence="4" type="ORF">FRACYDRAFT_266890</name>
</gene>
<keyword evidence="2" id="KW-0472">Membrane</keyword>
<feature type="region of interest" description="Disordered" evidence="1">
    <location>
        <begin position="889"/>
        <end position="951"/>
    </location>
</feature>
<feature type="compositionally biased region" description="Polar residues" evidence="1">
    <location>
        <begin position="139"/>
        <end position="153"/>
    </location>
</feature>
<name>A0A1E7EIT6_9STRA</name>
<evidence type="ECO:0000256" key="1">
    <source>
        <dbReference type="SAM" id="MobiDB-lite"/>
    </source>
</evidence>
<feature type="compositionally biased region" description="Basic residues" evidence="1">
    <location>
        <begin position="37"/>
        <end position="52"/>
    </location>
</feature>
<reference evidence="4 5" key="1">
    <citation type="submission" date="2016-09" db="EMBL/GenBank/DDBJ databases">
        <title>Extensive genetic diversity and differential bi-allelic expression allows diatom success in the polar Southern Ocean.</title>
        <authorList>
            <consortium name="DOE Joint Genome Institute"/>
            <person name="Mock T."/>
            <person name="Otillar R.P."/>
            <person name="Strauss J."/>
            <person name="Dupont C."/>
            <person name="Frickenhaus S."/>
            <person name="Maumus F."/>
            <person name="Mcmullan M."/>
            <person name="Sanges R."/>
            <person name="Schmutz J."/>
            <person name="Toseland A."/>
            <person name="Valas R."/>
            <person name="Veluchamy A."/>
            <person name="Ward B.J."/>
            <person name="Allen A."/>
            <person name="Barry K."/>
            <person name="Falciatore A."/>
            <person name="Ferrante M."/>
            <person name="Fortunato A.E."/>
            <person name="Gloeckner G."/>
            <person name="Gruber A."/>
            <person name="Hipkin R."/>
            <person name="Janech M."/>
            <person name="Kroth P."/>
            <person name="Leese F."/>
            <person name="Lindquist E."/>
            <person name="Lyon B.R."/>
            <person name="Martin J."/>
            <person name="Mayer C."/>
            <person name="Parker M."/>
            <person name="Quesneville H."/>
            <person name="Raymond J."/>
            <person name="Uhlig C."/>
            <person name="Valentin K.U."/>
            <person name="Worden A.Z."/>
            <person name="Armbrust E.V."/>
            <person name="Bowler C."/>
            <person name="Green B."/>
            <person name="Moulton V."/>
            <person name="Van Oosterhout C."/>
            <person name="Grigoriev I."/>
        </authorList>
    </citation>
    <scope>NUCLEOTIDE SEQUENCE [LARGE SCALE GENOMIC DNA]</scope>
    <source>
        <strain evidence="4 5">CCMP1102</strain>
    </source>
</reference>
<feature type="region of interest" description="Disordered" evidence="1">
    <location>
        <begin position="1"/>
        <end position="157"/>
    </location>
</feature>
<feature type="domain" description="F5/8 type C" evidence="3">
    <location>
        <begin position="225"/>
        <end position="241"/>
    </location>
</feature>
<dbReference type="InterPro" id="IPR035892">
    <property type="entry name" value="C2_domain_sf"/>
</dbReference>
<feature type="region of interest" description="Disordered" evidence="1">
    <location>
        <begin position="572"/>
        <end position="704"/>
    </location>
</feature>
<feature type="compositionally biased region" description="Polar residues" evidence="1">
    <location>
        <begin position="94"/>
        <end position="130"/>
    </location>
</feature>
<dbReference type="OrthoDB" id="42708at2759"/>
<sequence>MSDSSLSSAVNNRYYRKKKENASYSYSDSEDTGQREQKRKAVKKMRLRFLRRNRSDSAENGTVSDTGGKESAYSQNSKQERNNYSRGVRGMGDSNDNNGGYESDASSRYGGRNSSFQLDNVMSRSSQAPSGRNFLGGANHSNSTTPVTPTNRGSDIEDEDLNKKIRVKPHSAFPAATYMNETDLYQCMMAGSSKFESLTSYLNPSTNTTRRIKVPDSVKSQFGSPKEDGRVGSLRVEILGCVGLDRVKPEVSVYAVCGDCAFSTDNIQGNRSPMWPNSSKRAAVFPLHHAYARLFIGVFDVNNQKEREADQLCGRVSIDIPSLRPDTEYDITFPLRASAFIYDRRPRGVVRVRFSMHWFSERSAIISYLKRPRNPLAFSKQGKKFPTIPCGDPKTFRNVAVTVHGQDFPGKYTRGAFKATMREFNLSQQNIRFLLKVLVLDCILYENPFMSVYLFVTSMYCVYQNSIRLAPPFFVGFLIYLLVENNMYFNGSEEGNLGYRALTIPEVFYGLVFDGKNPKRKFNSILVKKRPRRQVIGEDGKIIDIELQNHREFPFSERFAYPKFSAADAIASTPSTNKKKGKKKDKGSVPVDISKEIRTTRRLSIVHAPMVEQVDQAEESDEESEEDSQEGEDEDEEMLDDAESYGYENMDDSDEEDLEEESPSKKNKRKGRILETGKASKHRRIRVGPPQNCDKSGNKKTPPQAHLSKVEHMLHRASKNISVEHVHFPPPQLSTQLGKEVNAKGPAGDVLTAKEKKHFDDFDKLLGYRLKNPNPIVRITSSFLGPLMRIIRIVIYAVRISFNVCSWRDPYLTFWVFAFLCTLAFVLLIFPWRTFFFLSSLVLLGPQNIGVRMYLERRAKRREQEEKEEKEKEALKAQLKMNDPLGPAAQAQLQQTNSSITNDKDEKKKRGWGRSRKKEDENDEKAEENNEADFFNSPRPAFYAHAKPSKRAQVPRDVAIPYFRFRKDRFYDWPPDPTVSRATPMMTESQTRFDEDGRGMRRRSGFGDVDGDYGFNNNTQGNSMHNSIRARPGRQVTNDRSGLRNRSRAASREEESQDGTDYGYG</sequence>